<dbReference type="EMBL" id="BMLG01000001">
    <property type="protein sequence ID" value="GGM23224.1"/>
    <property type="molecule type" value="Genomic_DNA"/>
</dbReference>
<keyword evidence="2" id="KW-1185">Reference proteome</keyword>
<evidence type="ECO:0000313" key="1">
    <source>
        <dbReference type="EMBL" id="GGM23224.1"/>
    </source>
</evidence>
<dbReference type="OrthoDB" id="2453381at2"/>
<sequence>MRNKPTLAEYIEELWEKGFKLSDEDVRFIYFGKKYTDAKEDLIIIALKTTLRIQRTFDGSFYISLLELLQEKKVVSEKQAYAVLRKKGIM</sequence>
<dbReference type="Proteomes" id="UP000618460">
    <property type="component" value="Unassembled WGS sequence"/>
</dbReference>
<reference evidence="1" key="2">
    <citation type="submission" date="2020-09" db="EMBL/GenBank/DDBJ databases">
        <authorList>
            <person name="Sun Q."/>
            <person name="Zhou Y."/>
        </authorList>
    </citation>
    <scope>NUCLEOTIDE SEQUENCE</scope>
    <source>
        <strain evidence="1">CGMCC 1.6333</strain>
    </source>
</reference>
<proteinExistence type="predicted"/>
<comment type="caution">
    <text evidence="1">The sequence shown here is derived from an EMBL/GenBank/DDBJ whole genome shotgun (WGS) entry which is preliminary data.</text>
</comment>
<evidence type="ECO:0000313" key="2">
    <source>
        <dbReference type="Proteomes" id="UP000618460"/>
    </source>
</evidence>
<gene>
    <name evidence="1" type="ORF">GCM10011351_06300</name>
</gene>
<protein>
    <submittedName>
        <fullName evidence="1">Uncharacterized protein</fullName>
    </submittedName>
</protein>
<name>A0A917WRD2_9BACI</name>
<reference evidence="1" key="1">
    <citation type="journal article" date="2014" name="Int. J. Syst. Evol. Microbiol.">
        <title>Complete genome sequence of Corynebacterium casei LMG S-19264T (=DSM 44701T), isolated from a smear-ripened cheese.</title>
        <authorList>
            <consortium name="US DOE Joint Genome Institute (JGI-PGF)"/>
            <person name="Walter F."/>
            <person name="Albersmeier A."/>
            <person name="Kalinowski J."/>
            <person name="Ruckert C."/>
        </authorList>
    </citation>
    <scope>NUCLEOTIDE SEQUENCE</scope>
    <source>
        <strain evidence="1">CGMCC 1.6333</strain>
    </source>
</reference>
<accession>A0A917WRD2</accession>
<dbReference type="AlphaFoldDB" id="A0A917WRD2"/>
<organism evidence="1 2">
    <name type="scientific">Paraliobacillus quinghaiensis</name>
    <dbReference type="NCBI Taxonomy" id="470815"/>
    <lineage>
        <taxon>Bacteria</taxon>
        <taxon>Bacillati</taxon>
        <taxon>Bacillota</taxon>
        <taxon>Bacilli</taxon>
        <taxon>Bacillales</taxon>
        <taxon>Bacillaceae</taxon>
        <taxon>Paraliobacillus</taxon>
    </lineage>
</organism>
<dbReference type="Pfam" id="PF19618">
    <property type="entry name" value="DUF6123"/>
    <property type="match status" value="1"/>
</dbReference>
<dbReference type="RefSeq" id="WP_117152216.1">
    <property type="nucleotide sequence ID" value="NZ_BMLG01000001.1"/>
</dbReference>
<dbReference type="InterPro" id="IPR046126">
    <property type="entry name" value="DUF6123"/>
</dbReference>